<organism evidence="5 6">
    <name type="scientific">Thermofilum adornatum 1505</name>
    <dbReference type="NCBI Taxonomy" id="697581"/>
    <lineage>
        <taxon>Archaea</taxon>
        <taxon>Thermoproteota</taxon>
        <taxon>Thermoprotei</taxon>
        <taxon>Thermofilales</taxon>
        <taxon>Thermofilaceae</taxon>
        <taxon>Thermofilum</taxon>
    </lineage>
</organism>
<dbReference type="RefSeq" id="WP_052886525.1">
    <property type="nucleotide sequence ID" value="NZ_CP007493.1"/>
</dbReference>
<dbReference type="SFLD" id="SFLDS00029">
    <property type="entry name" value="Radical_SAM"/>
    <property type="match status" value="1"/>
</dbReference>
<dbReference type="AlphaFoldDB" id="A0A3G1A5V9"/>
<dbReference type="SUPFAM" id="SSF102114">
    <property type="entry name" value="Radical SAM enzymes"/>
    <property type="match status" value="1"/>
</dbReference>
<dbReference type="CDD" id="cd01335">
    <property type="entry name" value="Radical_SAM"/>
    <property type="match status" value="1"/>
</dbReference>
<dbReference type="EMBL" id="CP007493">
    <property type="protein sequence ID" value="AJB41423.1"/>
    <property type="molecule type" value="Genomic_DNA"/>
</dbReference>
<dbReference type="KEGG" id="tcb:TCARB_0349"/>
<dbReference type="Proteomes" id="UP000266720">
    <property type="component" value="Chromosome"/>
</dbReference>
<sequence>MSYIRPFDPWRGKSLCTCPFKYTVNPYTGCQHRCLYCYASSYIKDFFNPRPKANFLETARKDISKIPRGSIINISSSSDPYQPLESKYQYTRRLLELVSDNYVIEIVAKSDLVTRDIDILSKTRSVVSITITTLDETLARRLEPGAPSPSRRIDAIKKLTEAGVPVVLRYDPIIPGLNDSKESISAVLEAAVTAGARHVVSSTYKIKPDNLARMLSAFPDLEAKFEHIYQDRKNKIQGYIYADKEYRYRTLSTVRDVAHRLGVTFATCREGLYQLNDKGVTCDGTSLATRNS</sequence>
<dbReference type="Gene3D" id="3.80.30.30">
    <property type="match status" value="1"/>
</dbReference>
<evidence type="ECO:0000313" key="6">
    <source>
        <dbReference type="Proteomes" id="UP000266720"/>
    </source>
</evidence>
<protein>
    <submittedName>
        <fullName evidence="5">Radical SAM domain protein</fullName>
    </submittedName>
</protein>
<evidence type="ECO:0000259" key="4">
    <source>
        <dbReference type="PROSITE" id="PS51918"/>
    </source>
</evidence>
<dbReference type="PANTHER" id="PTHR43432:SF3">
    <property type="entry name" value="SLR0285 PROTEIN"/>
    <property type="match status" value="1"/>
</dbReference>
<evidence type="ECO:0000256" key="3">
    <source>
        <dbReference type="ARBA" id="ARBA00023014"/>
    </source>
</evidence>
<dbReference type="SFLD" id="SFLDG01084">
    <property type="entry name" value="Uncharacterised_Radical_SAM_Su"/>
    <property type="match status" value="1"/>
</dbReference>
<dbReference type="InterPro" id="IPR040086">
    <property type="entry name" value="MJ0683-like"/>
</dbReference>
<dbReference type="SMART" id="SM00729">
    <property type="entry name" value="Elp3"/>
    <property type="match status" value="1"/>
</dbReference>
<keyword evidence="3" id="KW-0411">Iron-sulfur</keyword>
<reference evidence="6" key="1">
    <citation type="book" date="2010" name="EXTREMOPHILES" publisher="0:0-0">
        <title>Complete genome sequences of ten hyperthermophilic archaea reveal their metabolic capabilities and possible ecological roles.</title>
        <editorList>
            <person name="?"/>
        </editorList>
        <authorList>
            <person name="Ravin N.V."/>
            <person name="Mardanov A.V."/>
            <person name="Bonch-Osmolovskaya E.A."/>
            <person name="Skryabin K.G."/>
        </authorList>
    </citation>
    <scope>NUCLEOTIDE SEQUENCE [LARGE SCALE GENOMIC DNA]</scope>
    <source>
        <strain evidence="6">1505</strain>
    </source>
</reference>
<evidence type="ECO:0000256" key="2">
    <source>
        <dbReference type="ARBA" id="ARBA00023004"/>
    </source>
</evidence>
<gene>
    <name evidence="5" type="ORF">TCARB_0349</name>
</gene>
<evidence type="ECO:0000313" key="5">
    <source>
        <dbReference type="EMBL" id="AJB41423.1"/>
    </source>
</evidence>
<dbReference type="GO" id="GO:0051536">
    <property type="term" value="F:iron-sulfur cluster binding"/>
    <property type="evidence" value="ECO:0007669"/>
    <property type="project" value="UniProtKB-KW"/>
</dbReference>
<dbReference type="InterPro" id="IPR058240">
    <property type="entry name" value="rSAM_sf"/>
</dbReference>
<dbReference type="Pfam" id="PF04055">
    <property type="entry name" value="Radical_SAM"/>
    <property type="match status" value="1"/>
</dbReference>
<dbReference type="PANTHER" id="PTHR43432">
    <property type="entry name" value="SLR0285 PROTEIN"/>
    <property type="match status" value="1"/>
</dbReference>
<evidence type="ECO:0000256" key="1">
    <source>
        <dbReference type="ARBA" id="ARBA00022723"/>
    </source>
</evidence>
<dbReference type="GO" id="GO:0046872">
    <property type="term" value="F:metal ion binding"/>
    <property type="evidence" value="ECO:0007669"/>
    <property type="project" value="UniProtKB-KW"/>
</dbReference>
<dbReference type="GO" id="GO:0003824">
    <property type="term" value="F:catalytic activity"/>
    <property type="evidence" value="ECO:0007669"/>
    <property type="project" value="InterPro"/>
</dbReference>
<accession>A0A3G1A5V9</accession>
<keyword evidence="1" id="KW-0479">Metal-binding</keyword>
<dbReference type="PROSITE" id="PS51918">
    <property type="entry name" value="RADICAL_SAM"/>
    <property type="match status" value="1"/>
</dbReference>
<proteinExistence type="predicted"/>
<dbReference type="STRING" id="697581.TCARB_0349"/>
<feature type="domain" description="Radical SAM core" evidence="4">
    <location>
        <begin position="16"/>
        <end position="243"/>
    </location>
</feature>
<dbReference type="GeneID" id="25405807"/>
<dbReference type="InterPro" id="IPR007197">
    <property type="entry name" value="rSAM"/>
</dbReference>
<keyword evidence="2" id="KW-0408">Iron</keyword>
<name>A0A3G1A5V9_9CREN</name>
<dbReference type="InterPro" id="IPR006638">
    <property type="entry name" value="Elp3/MiaA/NifB-like_rSAM"/>
</dbReference>